<name>A0A4Y8SBL3_9SPHI</name>
<dbReference type="AlphaFoldDB" id="A0A4Y8SBL3"/>
<evidence type="ECO:0000313" key="2">
    <source>
        <dbReference type="EMBL" id="TFF36513.1"/>
    </source>
</evidence>
<evidence type="ECO:0000259" key="1">
    <source>
        <dbReference type="Pfam" id="PF03831"/>
    </source>
</evidence>
<dbReference type="InterPro" id="IPR013988">
    <property type="entry name" value="YjdM_C"/>
</dbReference>
<dbReference type="Gene3D" id="2.30.30.40">
    <property type="entry name" value="SH3 Domains"/>
    <property type="match status" value="1"/>
</dbReference>
<dbReference type="RefSeq" id="WP_133234105.1">
    <property type="nucleotide sequence ID" value="NZ_SOZE01000015.1"/>
</dbReference>
<reference evidence="2 3" key="1">
    <citation type="journal article" date="2017" name="Int. J. Syst. Evol. Microbiol.">
        <title>Mucilaginibacterpsychrotolerans sp. nov., isolated from peatlands.</title>
        <authorList>
            <person name="Deng Y."/>
            <person name="Shen L."/>
            <person name="Xu B."/>
            <person name="Liu Y."/>
            <person name="Gu Z."/>
            <person name="Liu H."/>
            <person name="Zhou Y."/>
        </authorList>
    </citation>
    <scope>NUCLEOTIDE SEQUENCE [LARGE SCALE GENOMIC DNA]</scope>
    <source>
        <strain evidence="2 3">NH7-4</strain>
    </source>
</reference>
<dbReference type="Proteomes" id="UP000297540">
    <property type="component" value="Unassembled WGS sequence"/>
</dbReference>
<organism evidence="2 3">
    <name type="scientific">Mucilaginibacter psychrotolerans</name>
    <dbReference type="NCBI Taxonomy" id="1524096"/>
    <lineage>
        <taxon>Bacteria</taxon>
        <taxon>Pseudomonadati</taxon>
        <taxon>Bacteroidota</taxon>
        <taxon>Sphingobacteriia</taxon>
        <taxon>Sphingobacteriales</taxon>
        <taxon>Sphingobacteriaceae</taxon>
        <taxon>Mucilaginibacter</taxon>
    </lineage>
</organism>
<proteinExistence type="predicted"/>
<protein>
    <recommendedName>
        <fullName evidence="1">Protein YjdM C-terminal domain-containing protein</fullName>
    </recommendedName>
</protein>
<dbReference type="Pfam" id="PF03831">
    <property type="entry name" value="YjdM"/>
    <property type="match status" value="1"/>
</dbReference>
<feature type="domain" description="Protein YjdM C-terminal" evidence="1">
    <location>
        <begin position="6"/>
        <end position="43"/>
    </location>
</feature>
<sequence>MRDFIVKDSNGNQLNNGDSVTLIKSLKPKGCSSTLKQGMLVKKSDQRVVRKLIVR</sequence>
<evidence type="ECO:0000313" key="3">
    <source>
        <dbReference type="Proteomes" id="UP000297540"/>
    </source>
</evidence>
<dbReference type="SUPFAM" id="SSF82057">
    <property type="entry name" value="Prokaryotic SH3-related domain"/>
    <property type="match status" value="1"/>
</dbReference>
<keyword evidence="3" id="KW-1185">Reference proteome</keyword>
<accession>A0A4Y8SBL3</accession>
<comment type="caution">
    <text evidence="2">The sequence shown here is derived from an EMBL/GenBank/DDBJ whole genome shotgun (WGS) entry which is preliminary data.</text>
</comment>
<dbReference type="EMBL" id="SOZE01000015">
    <property type="protein sequence ID" value="TFF36513.1"/>
    <property type="molecule type" value="Genomic_DNA"/>
</dbReference>
<dbReference type="OrthoDB" id="9810131at2"/>
<gene>
    <name evidence="2" type="ORF">E2R66_15260</name>
</gene>